<reference evidence="1 2" key="1">
    <citation type="journal article" date="2019" name="Int. J. Syst. Evol. Microbiol.">
        <title>The Global Catalogue of Microorganisms (GCM) 10K type strain sequencing project: providing services to taxonomists for standard genome sequencing and annotation.</title>
        <authorList>
            <consortium name="The Broad Institute Genomics Platform"/>
            <consortium name="The Broad Institute Genome Sequencing Center for Infectious Disease"/>
            <person name="Wu L."/>
            <person name="Ma J."/>
        </authorList>
    </citation>
    <scope>NUCLEOTIDE SEQUENCE [LARGE SCALE GENOMIC DNA]</scope>
    <source>
        <strain evidence="1 2">JCM 14924</strain>
    </source>
</reference>
<evidence type="ECO:0000313" key="2">
    <source>
        <dbReference type="Proteomes" id="UP001501391"/>
    </source>
</evidence>
<proteinExistence type="predicted"/>
<dbReference type="Proteomes" id="UP001501391">
    <property type="component" value="Unassembled WGS sequence"/>
</dbReference>
<dbReference type="RefSeq" id="WP_143649566.1">
    <property type="nucleotide sequence ID" value="NZ_BAAAOQ010000007.1"/>
</dbReference>
<gene>
    <name evidence="1" type="ORF">GCM10009787_25720</name>
</gene>
<protein>
    <submittedName>
        <fullName evidence="1">Uncharacterized protein</fullName>
    </submittedName>
</protein>
<keyword evidence="2" id="KW-1185">Reference proteome</keyword>
<accession>A0ABN3BG09</accession>
<dbReference type="Pfam" id="PF19953">
    <property type="entry name" value="EACC1"/>
    <property type="match status" value="1"/>
</dbReference>
<evidence type="ECO:0000313" key="1">
    <source>
        <dbReference type="EMBL" id="GAA2195472.1"/>
    </source>
</evidence>
<dbReference type="EMBL" id="BAAAOQ010000007">
    <property type="protein sequence ID" value="GAA2195472.1"/>
    <property type="molecule type" value="Genomic_DNA"/>
</dbReference>
<dbReference type="InterPro" id="IPR045428">
    <property type="entry name" value="EACC1"/>
</dbReference>
<comment type="caution">
    <text evidence="1">The sequence shown here is derived from an EMBL/GenBank/DDBJ whole genome shotgun (WGS) entry which is preliminary data.</text>
</comment>
<organism evidence="1 2">
    <name type="scientific">Streptomyces bangladeshensis</name>
    <dbReference type="NCBI Taxonomy" id="295352"/>
    <lineage>
        <taxon>Bacteria</taxon>
        <taxon>Bacillati</taxon>
        <taxon>Actinomycetota</taxon>
        <taxon>Actinomycetes</taxon>
        <taxon>Kitasatosporales</taxon>
        <taxon>Streptomycetaceae</taxon>
        <taxon>Streptomyces</taxon>
    </lineage>
</organism>
<sequence>MELRVRVVRTQSSGDVDGWTESFADWITEDRRLGRAAVVRRVRVPPGDGGMSAGQVDWINLAVDSGAFLTGLIGLFGTFRGSLARRERQSARLVVEYGGNRYIINEETPEDAVRVARALGLAPAGDEETPGRAPS</sequence>
<name>A0ABN3BG09_9ACTN</name>